<name>A0A1Y4DCR2_9BACT</name>
<feature type="domain" description="1-deoxy-D-xylulose 5-phosphate reductoisomerase C-terminal" evidence="11">
    <location>
        <begin position="144"/>
        <end position="234"/>
    </location>
</feature>
<dbReference type="Proteomes" id="UP000196368">
    <property type="component" value="Unassembled WGS sequence"/>
</dbReference>
<comment type="pathway">
    <text evidence="1 9">Isoprenoid biosynthesis; isopentenyl diphosphate biosynthesis via DXP pathway; isopentenyl diphosphate from 1-deoxy-D-xylulose 5-phosphate: step 1/6.</text>
</comment>
<feature type="binding site" evidence="9">
    <location>
        <position position="204"/>
    </location>
    <ligand>
        <name>1-deoxy-D-xylulose 5-phosphate</name>
        <dbReference type="ChEBI" id="CHEBI:57792"/>
    </ligand>
</feature>
<dbReference type="PANTHER" id="PTHR30525:SF0">
    <property type="entry name" value="1-DEOXY-D-XYLULOSE 5-PHOSPHATE REDUCTOISOMERASE, CHLOROPLASTIC"/>
    <property type="match status" value="1"/>
</dbReference>
<dbReference type="RefSeq" id="WP_087287939.1">
    <property type="nucleotide sequence ID" value="NZ_NFJD01000002.1"/>
</dbReference>
<dbReference type="PIRSF" id="PIRSF006205">
    <property type="entry name" value="Dxp_reductismrs"/>
    <property type="match status" value="1"/>
</dbReference>
<dbReference type="InterPro" id="IPR003821">
    <property type="entry name" value="DXP_reductoisomerase"/>
</dbReference>
<proteinExistence type="inferred from homology"/>
<dbReference type="FunFam" id="3.40.50.720:FF:000045">
    <property type="entry name" value="1-deoxy-D-xylulose 5-phosphate reductoisomerase"/>
    <property type="match status" value="1"/>
</dbReference>
<dbReference type="InterPro" id="IPR026877">
    <property type="entry name" value="DXPR_C"/>
</dbReference>
<feature type="binding site" evidence="9">
    <location>
        <position position="226"/>
    </location>
    <ligand>
        <name>Mn(2+)</name>
        <dbReference type="ChEBI" id="CHEBI:29035"/>
    </ligand>
</feature>
<gene>
    <name evidence="9" type="primary">dxr</name>
    <name evidence="13" type="ORF">B5F75_03375</name>
</gene>
<dbReference type="GO" id="GO:0030604">
    <property type="term" value="F:1-deoxy-D-xylulose-5-phosphate reductoisomerase activity"/>
    <property type="evidence" value="ECO:0007669"/>
    <property type="project" value="UniProtKB-UniRule"/>
</dbReference>
<reference evidence="14" key="1">
    <citation type="submission" date="2017-04" db="EMBL/GenBank/DDBJ databases">
        <title>Function of individual gut microbiota members based on whole genome sequencing of pure cultures obtained from chicken caecum.</title>
        <authorList>
            <person name="Medvecky M."/>
            <person name="Cejkova D."/>
            <person name="Polansky O."/>
            <person name="Karasova D."/>
            <person name="Kubasova T."/>
            <person name="Cizek A."/>
            <person name="Rychlik I."/>
        </authorList>
    </citation>
    <scope>NUCLEOTIDE SEQUENCE [LARGE SCALE GENOMIC DNA]</scope>
    <source>
        <strain evidence="14">An273</strain>
    </source>
</reference>
<feature type="binding site" evidence="9">
    <location>
        <position position="217"/>
    </location>
    <ligand>
        <name>1-deoxy-D-xylulose 5-phosphate</name>
        <dbReference type="ChEBI" id="CHEBI:57792"/>
    </ligand>
</feature>
<accession>A0A1Y4DCR2</accession>
<evidence type="ECO:0000256" key="3">
    <source>
        <dbReference type="ARBA" id="ARBA00022723"/>
    </source>
</evidence>
<feature type="binding site" evidence="9">
    <location>
        <position position="10"/>
    </location>
    <ligand>
        <name>NADPH</name>
        <dbReference type="ChEBI" id="CHEBI:57783"/>
    </ligand>
</feature>
<keyword evidence="5 9" id="KW-0560">Oxidoreductase</keyword>
<keyword evidence="9" id="KW-0460">Magnesium</keyword>
<dbReference type="Pfam" id="PF08436">
    <property type="entry name" value="DXP_redisom_C"/>
    <property type="match status" value="1"/>
</dbReference>
<evidence type="ECO:0000313" key="14">
    <source>
        <dbReference type="Proteomes" id="UP000196368"/>
    </source>
</evidence>
<keyword evidence="3 9" id="KW-0479">Metal-binding</keyword>
<dbReference type="GO" id="GO:0030145">
    <property type="term" value="F:manganese ion binding"/>
    <property type="evidence" value="ECO:0007669"/>
    <property type="project" value="TreeGrafter"/>
</dbReference>
<feature type="binding site" evidence="9">
    <location>
        <position position="123"/>
    </location>
    <ligand>
        <name>1-deoxy-D-xylulose 5-phosphate</name>
        <dbReference type="ChEBI" id="CHEBI:57792"/>
    </ligand>
</feature>
<feature type="binding site" evidence="9">
    <location>
        <position position="148"/>
    </location>
    <ligand>
        <name>Mn(2+)</name>
        <dbReference type="ChEBI" id="CHEBI:29035"/>
    </ligand>
</feature>
<feature type="binding site" evidence="9">
    <location>
        <position position="122"/>
    </location>
    <ligand>
        <name>NADPH</name>
        <dbReference type="ChEBI" id="CHEBI:57783"/>
    </ligand>
</feature>
<dbReference type="SUPFAM" id="SSF51735">
    <property type="entry name" value="NAD(P)-binding Rossmann-fold domains"/>
    <property type="match status" value="1"/>
</dbReference>
<feature type="binding site" evidence="9">
    <location>
        <position position="12"/>
    </location>
    <ligand>
        <name>NADPH</name>
        <dbReference type="ChEBI" id="CHEBI:57783"/>
    </ligand>
</feature>
<dbReference type="InterPro" id="IPR036169">
    <property type="entry name" value="DXPR_C_sf"/>
</dbReference>
<dbReference type="EC" id="1.1.1.267" evidence="9"/>
<dbReference type="GO" id="GO:0016853">
    <property type="term" value="F:isomerase activity"/>
    <property type="evidence" value="ECO:0007669"/>
    <property type="project" value="UniProtKB-KW"/>
</dbReference>
<comment type="similarity">
    <text evidence="2 9">Belongs to the DXR family.</text>
</comment>
<comment type="caution">
    <text evidence="13">The sequence shown here is derived from an EMBL/GenBank/DDBJ whole genome shotgun (WGS) entry which is preliminary data.</text>
</comment>
<dbReference type="OrthoDB" id="9806546at2"/>
<dbReference type="InterPro" id="IPR013512">
    <property type="entry name" value="DXP_reductoisomerase_N"/>
</dbReference>
<dbReference type="PANTHER" id="PTHR30525">
    <property type="entry name" value="1-DEOXY-D-XYLULOSE 5-PHOSPHATE REDUCTOISOMERASE"/>
    <property type="match status" value="1"/>
</dbReference>
<dbReference type="EMBL" id="NFJD01000002">
    <property type="protein sequence ID" value="OUO56897.1"/>
    <property type="molecule type" value="Genomic_DNA"/>
</dbReference>
<comment type="caution">
    <text evidence="9">Lacks conserved residue(s) required for the propagation of feature annotation.</text>
</comment>
<feature type="domain" description="DXP reductoisomerase C-terminal" evidence="12">
    <location>
        <begin position="266"/>
        <end position="383"/>
    </location>
</feature>
<feature type="binding site" evidence="9">
    <location>
        <position position="124"/>
    </location>
    <ligand>
        <name>NADPH</name>
        <dbReference type="ChEBI" id="CHEBI:57783"/>
    </ligand>
</feature>
<feature type="domain" description="1-deoxy-D-xylulose 5-phosphate reductoisomerase N-terminal" evidence="10">
    <location>
        <begin position="4"/>
        <end position="130"/>
    </location>
</feature>
<dbReference type="InterPro" id="IPR036291">
    <property type="entry name" value="NAD(P)-bd_dom_sf"/>
</dbReference>
<keyword evidence="14" id="KW-1185">Reference proteome</keyword>
<evidence type="ECO:0000256" key="5">
    <source>
        <dbReference type="ARBA" id="ARBA00023002"/>
    </source>
</evidence>
<evidence type="ECO:0000313" key="13">
    <source>
        <dbReference type="EMBL" id="OUO56897.1"/>
    </source>
</evidence>
<dbReference type="Pfam" id="PF02670">
    <property type="entry name" value="DXP_reductoisom"/>
    <property type="match status" value="1"/>
</dbReference>
<feature type="binding site" evidence="9">
    <location>
        <position position="223"/>
    </location>
    <ligand>
        <name>1-deoxy-D-xylulose 5-phosphate</name>
        <dbReference type="ChEBI" id="CHEBI:57792"/>
    </ligand>
</feature>
<feature type="binding site" evidence="9">
    <location>
        <position position="149"/>
    </location>
    <ligand>
        <name>1-deoxy-D-xylulose 5-phosphate</name>
        <dbReference type="ChEBI" id="CHEBI:57792"/>
    </ligand>
</feature>
<evidence type="ECO:0000256" key="2">
    <source>
        <dbReference type="ARBA" id="ARBA00006825"/>
    </source>
</evidence>
<feature type="binding site" evidence="9">
    <location>
        <position position="13"/>
    </location>
    <ligand>
        <name>NADPH</name>
        <dbReference type="ChEBI" id="CHEBI:57783"/>
    </ligand>
</feature>
<feature type="binding site" evidence="9">
    <location>
        <position position="222"/>
    </location>
    <ligand>
        <name>1-deoxy-D-xylulose 5-phosphate</name>
        <dbReference type="ChEBI" id="CHEBI:57792"/>
    </ligand>
</feature>
<evidence type="ECO:0000256" key="4">
    <source>
        <dbReference type="ARBA" id="ARBA00022857"/>
    </source>
</evidence>
<keyword evidence="4 9" id="KW-0521">NADP</keyword>
<dbReference type="HAMAP" id="MF_00183">
    <property type="entry name" value="DXP_reductoisom"/>
    <property type="match status" value="1"/>
</dbReference>
<evidence type="ECO:0000259" key="12">
    <source>
        <dbReference type="Pfam" id="PF13288"/>
    </source>
</evidence>
<dbReference type="AlphaFoldDB" id="A0A1Y4DCR2"/>
<evidence type="ECO:0000256" key="8">
    <source>
        <dbReference type="ARBA" id="ARBA00048543"/>
    </source>
</evidence>
<dbReference type="Pfam" id="PF13288">
    <property type="entry name" value="DXPR_C"/>
    <property type="match status" value="1"/>
</dbReference>
<feature type="binding site" evidence="9">
    <location>
        <position position="150"/>
    </location>
    <ligand>
        <name>Mn(2+)</name>
        <dbReference type="ChEBI" id="CHEBI:29035"/>
    </ligand>
</feature>
<feature type="binding site" evidence="9">
    <location>
        <position position="150"/>
    </location>
    <ligand>
        <name>1-deoxy-D-xylulose 5-phosphate</name>
        <dbReference type="ChEBI" id="CHEBI:57792"/>
    </ligand>
</feature>
<feature type="binding site" evidence="9">
    <location>
        <position position="226"/>
    </location>
    <ligand>
        <name>1-deoxy-D-xylulose 5-phosphate</name>
        <dbReference type="ChEBI" id="CHEBI:57792"/>
    </ligand>
</feature>
<sequence>MKNIVILGSTGSIGTSALDVIARLGPDYRVIALSANNNTDLFLKQLHSFKPRFAAVLNPASYEKIKDQMPEGTRLLPPEIDSLMFMASLPTADLIVSGVVGAVGFQPLVSAIKAGKTIALANKEPMVMAGKTLMKECERWEAAILPVDSEPSAIFQCLSGMADAHGYSKLEPQISRVFLTASGGPFAKRKGALSTVTPGEALNHPRWRMGKKITIDSATLMNKGFESIEIMNLFNLPEEKVQIVIHPQSIVHSAVEFNDGAILAQLGEPDMRVPIQYAITYPKRAPGPVKKLNLFETAKLEFFAPDLDRFPCLDLALAAARKGGLLPAVLSAADEVAVDAFLKEEIKFTDIAKLVYTVLKAAPQTQADATLNQALEADRWAREAAAACLKEKAYKKAVI</sequence>
<dbReference type="Gene3D" id="1.10.1740.10">
    <property type="match status" value="1"/>
</dbReference>
<keyword evidence="7 9" id="KW-0414">Isoprene biosynthesis</keyword>
<keyword evidence="6 9" id="KW-0464">Manganese</keyword>
<comment type="function">
    <text evidence="9">Catalyzes the NADPH-dependent rearrangement and reduction of 1-deoxy-D-xylulose-5-phosphate (DXP) to 2-C-methyl-D-erythritol 4-phosphate (MEP).</text>
</comment>
<organism evidence="13 14">
    <name type="scientific">Candidatus Avelusimicrobium gallicola</name>
    <dbReference type="NCBI Taxonomy" id="2562704"/>
    <lineage>
        <taxon>Bacteria</taxon>
        <taxon>Pseudomonadati</taxon>
        <taxon>Elusimicrobiota</taxon>
        <taxon>Elusimicrobia</taxon>
        <taxon>Elusimicrobiales</taxon>
        <taxon>Elusimicrobiaceae</taxon>
        <taxon>Candidatus Avelusimicrobium</taxon>
    </lineage>
</organism>
<dbReference type="UniPathway" id="UPA00056">
    <property type="reaction ID" value="UER00092"/>
</dbReference>
<dbReference type="GO" id="GO:0051484">
    <property type="term" value="P:isopentenyl diphosphate biosynthetic process, methylerythritol 4-phosphate pathway involved in terpenoid biosynthetic process"/>
    <property type="evidence" value="ECO:0007669"/>
    <property type="project" value="UniProtKB-ARBA"/>
</dbReference>
<dbReference type="InterPro" id="IPR013644">
    <property type="entry name" value="DXP_reductoisomerase_C"/>
</dbReference>
<evidence type="ECO:0000256" key="7">
    <source>
        <dbReference type="ARBA" id="ARBA00023229"/>
    </source>
</evidence>
<feature type="binding site" evidence="9">
    <location>
        <position position="38"/>
    </location>
    <ligand>
        <name>NADPH</name>
        <dbReference type="ChEBI" id="CHEBI:57783"/>
    </ligand>
</feature>
<feature type="binding site" evidence="9">
    <location>
        <position position="182"/>
    </location>
    <ligand>
        <name>1-deoxy-D-xylulose 5-phosphate</name>
        <dbReference type="ChEBI" id="CHEBI:57792"/>
    </ligand>
</feature>
<evidence type="ECO:0000256" key="6">
    <source>
        <dbReference type="ARBA" id="ARBA00023211"/>
    </source>
</evidence>
<feature type="binding site" evidence="9">
    <location>
        <position position="11"/>
    </location>
    <ligand>
        <name>NADPH</name>
        <dbReference type="ChEBI" id="CHEBI:57783"/>
    </ligand>
</feature>
<evidence type="ECO:0000256" key="1">
    <source>
        <dbReference type="ARBA" id="ARBA00005094"/>
    </source>
</evidence>
<comment type="catalytic activity">
    <reaction evidence="8">
        <text>2-C-methyl-D-erythritol 4-phosphate + NADP(+) = 1-deoxy-D-xylulose 5-phosphate + NADPH + H(+)</text>
        <dbReference type="Rhea" id="RHEA:13717"/>
        <dbReference type="ChEBI" id="CHEBI:15378"/>
        <dbReference type="ChEBI" id="CHEBI:57783"/>
        <dbReference type="ChEBI" id="CHEBI:57792"/>
        <dbReference type="ChEBI" id="CHEBI:58262"/>
        <dbReference type="ChEBI" id="CHEBI:58349"/>
        <dbReference type="EC" id="1.1.1.267"/>
    </reaction>
    <physiologicalReaction direction="right-to-left" evidence="8">
        <dbReference type="Rhea" id="RHEA:13719"/>
    </physiologicalReaction>
</comment>
<comment type="cofactor">
    <cofactor evidence="9">
        <name>Mg(2+)</name>
        <dbReference type="ChEBI" id="CHEBI:18420"/>
    </cofactor>
    <cofactor evidence="9">
        <name>Mn(2+)</name>
        <dbReference type="ChEBI" id="CHEBI:29035"/>
    </cofactor>
</comment>
<dbReference type="SUPFAM" id="SSF69055">
    <property type="entry name" value="1-deoxy-D-xylulose-5-phosphate reductoisomerase, C-terminal domain"/>
    <property type="match status" value="1"/>
</dbReference>
<dbReference type="SUPFAM" id="SSF55347">
    <property type="entry name" value="Glyceraldehyde-3-phosphate dehydrogenase-like, C-terminal domain"/>
    <property type="match status" value="1"/>
</dbReference>
<dbReference type="NCBIfam" id="TIGR00243">
    <property type="entry name" value="Dxr"/>
    <property type="match status" value="1"/>
</dbReference>
<evidence type="ECO:0000259" key="11">
    <source>
        <dbReference type="Pfam" id="PF08436"/>
    </source>
</evidence>
<dbReference type="GO" id="GO:0070402">
    <property type="term" value="F:NADPH binding"/>
    <property type="evidence" value="ECO:0007669"/>
    <property type="project" value="InterPro"/>
</dbReference>
<feature type="binding site" evidence="9">
    <location>
        <position position="210"/>
    </location>
    <ligand>
        <name>NADPH</name>
        <dbReference type="ChEBI" id="CHEBI:57783"/>
    </ligand>
</feature>
<evidence type="ECO:0000256" key="9">
    <source>
        <dbReference type="HAMAP-Rule" id="MF_00183"/>
    </source>
</evidence>
<evidence type="ECO:0000259" key="10">
    <source>
        <dbReference type="Pfam" id="PF02670"/>
    </source>
</evidence>
<dbReference type="Gene3D" id="3.40.50.720">
    <property type="entry name" value="NAD(P)-binding Rossmann-like Domain"/>
    <property type="match status" value="1"/>
</dbReference>
<keyword evidence="13" id="KW-0413">Isomerase</keyword>
<protein>
    <recommendedName>
        <fullName evidence="9">1-deoxy-D-xylulose 5-phosphate reductoisomerase</fullName>
        <shortName evidence="9">DXP reductoisomerase</shortName>
        <ecNumber evidence="9">1.1.1.267</ecNumber>
    </recommendedName>
    <alternativeName>
        <fullName evidence="9">1-deoxyxylulose-5-phosphate reductoisomerase</fullName>
    </alternativeName>
    <alternativeName>
        <fullName evidence="9">2-C-methyl-D-erythritol 4-phosphate synthase</fullName>
    </alternativeName>
</protein>